<dbReference type="GO" id="GO:0000139">
    <property type="term" value="C:Golgi membrane"/>
    <property type="evidence" value="ECO:0007669"/>
    <property type="project" value="UniProtKB-SubCell"/>
</dbReference>
<comment type="catalytic activity">
    <reaction evidence="18">
        <text>a 1,2-diacyl-sn-glycero-3-phosphocholine(in) = a 1,2-diacyl-sn-glycero-3-phosphocholine(out)</text>
        <dbReference type="Rhea" id="RHEA:38571"/>
        <dbReference type="ChEBI" id="CHEBI:57643"/>
    </reaction>
</comment>
<feature type="compositionally biased region" description="Polar residues" evidence="19">
    <location>
        <begin position="1"/>
        <end position="11"/>
    </location>
</feature>
<keyword evidence="13 20" id="KW-0472">Membrane</keyword>
<evidence type="ECO:0000256" key="8">
    <source>
        <dbReference type="ARBA" id="ARBA00022692"/>
    </source>
</evidence>
<dbReference type="Pfam" id="PF04109">
    <property type="entry name" value="ATG9"/>
    <property type="match status" value="1"/>
</dbReference>
<dbReference type="InterPro" id="IPR007241">
    <property type="entry name" value="Autophagy-rel_prot_9"/>
</dbReference>
<keyword evidence="14" id="KW-0968">Cytoplasmic vesicle</keyword>
<dbReference type="AlphaFoldDB" id="A0A4Q1BQW0"/>
<feature type="compositionally biased region" description="Low complexity" evidence="19">
    <location>
        <begin position="894"/>
        <end position="915"/>
    </location>
</feature>
<feature type="compositionally biased region" description="Low complexity" evidence="19">
    <location>
        <begin position="141"/>
        <end position="159"/>
    </location>
</feature>
<feature type="region of interest" description="Disordered" evidence="19">
    <location>
        <begin position="1082"/>
        <end position="1169"/>
    </location>
</feature>
<reference evidence="21 22" key="1">
    <citation type="submission" date="2016-06" db="EMBL/GenBank/DDBJ databases">
        <title>Evolution of pathogenesis and genome organization in the Tremellales.</title>
        <authorList>
            <person name="Cuomo C."/>
            <person name="Litvintseva A."/>
            <person name="Heitman J."/>
            <person name="Chen Y."/>
            <person name="Sun S."/>
            <person name="Springer D."/>
            <person name="Dromer F."/>
            <person name="Young S."/>
            <person name="Zeng Q."/>
            <person name="Chapman S."/>
            <person name="Gujja S."/>
            <person name="Saif S."/>
            <person name="Birren B."/>
        </authorList>
    </citation>
    <scope>NUCLEOTIDE SEQUENCE [LARGE SCALE GENOMIC DNA]</scope>
    <source>
        <strain evidence="21 22">ATCC 28783</strain>
    </source>
</reference>
<keyword evidence="8 20" id="KW-0812">Transmembrane</keyword>
<feature type="compositionally biased region" description="Polar residues" evidence="19">
    <location>
        <begin position="127"/>
        <end position="136"/>
    </location>
</feature>
<feature type="compositionally biased region" description="Basic and acidic residues" evidence="19">
    <location>
        <begin position="98"/>
        <end position="110"/>
    </location>
</feature>
<evidence type="ECO:0000256" key="18">
    <source>
        <dbReference type="ARBA" id="ARBA00024631"/>
    </source>
</evidence>
<evidence type="ECO:0000256" key="3">
    <source>
        <dbReference type="ARBA" id="ARBA00004511"/>
    </source>
</evidence>
<feature type="compositionally biased region" description="Basic residues" evidence="19">
    <location>
        <begin position="296"/>
        <end position="314"/>
    </location>
</feature>
<feature type="transmembrane region" description="Helical" evidence="20">
    <location>
        <begin position="817"/>
        <end position="836"/>
    </location>
</feature>
<feature type="region of interest" description="Disordered" evidence="19">
    <location>
        <begin position="264"/>
        <end position="315"/>
    </location>
</feature>
<keyword evidence="10" id="KW-0072">Autophagy</keyword>
<evidence type="ECO:0000256" key="9">
    <source>
        <dbReference type="ARBA" id="ARBA00022989"/>
    </source>
</evidence>
<evidence type="ECO:0000256" key="17">
    <source>
        <dbReference type="ARBA" id="ARBA00024621"/>
    </source>
</evidence>
<evidence type="ECO:0000256" key="5">
    <source>
        <dbReference type="ARBA" id="ARBA00006185"/>
    </source>
</evidence>
<dbReference type="GO" id="GO:0005789">
    <property type="term" value="C:endoplasmic reticulum membrane"/>
    <property type="evidence" value="ECO:0007669"/>
    <property type="project" value="UniProtKB-SubCell"/>
</dbReference>
<keyword evidence="22" id="KW-1185">Reference proteome</keyword>
<evidence type="ECO:0000256" key="11">
    <source>
        <dbReference type="ARBA" id="ARBA00023034"/>
    </source>
</evidence>
<sequence>MSTPNPFTSSPARKPPDPESPSAVLLRELQGEDDVNESGPSRSPNNSRGEPGVDEGPFGEDSQAQRPTHVLESDSESSDGPSESLIFGEHTNTTIKRQSPERIRSEEEGGKVVGQDTIRMEEENMDNRGSSETTRPSRILPPSNISSSTSASTSPGPSTLAYASATGLSPGQSISLDLPHTTLQSSSIVHEASTTHQNLGQRKPPTRIHQIGFRQFHTDSLLHERNHALAQSSVKGKSKRKGGKKYISVAMDDFHDALREPLGEAYKDGDENDLDDERDGILRKGKSRSGSEGGGTRRRGTSSAGRRSRAKGKGKMVTMGKTGLNEYEKALWKWVNVNDLDGFLQEVYDYYKGKGIYCIALARVLNLLTTFFVVAFSAFLLDCIDYSKLWSTTEGPNAIGRLDDVLIEQCITRGSFPHMLFILSVGAFYLFQMASFILSIPRLLEMYRFYTYLLGVPDADIQTLPWPEIVRLIGEIRKHNPVTSLSNGQAGALAQMVGEEENKVIVKLDAHDIANRILRQENYLVALFNKDLLDLRFRLPLPHILIPLIPEHLIAPPYPSLPPVAQGRETERRFLSFGKNVLTNALEWNLRYCLLGYLFDRRGQVRKEFVREKRRKDLVEGLQRRFIFMGILNAIFAPFIVIYLLIWSFFRYFEEYHKNPSSIGSRQYTPYAQWKFREFNELPHLFERRLDMSYPTAKEYIDQFPKERTALVMRFVAFIAGSFAAVLLVASLIDPDLFLHFEITPHRTVLFYLGIFGSVLAMARGMVPEENLVFDPEASLREVVRWTHYLPGGWQGRLHSVMVHAEFSTLFQLKITIFFQELLSVLLTPFVLLFSLPPCAGEIIDFFREFTVHVDGVGYVCSFAVFDFGRPALVQKDIHPKGASTNTNININTNTNTNANANSNTNANSNLNTTNDPKLNPDSMPDKDAKSDQTDISTKKKITEETTMKRGKDKNRNRANENKMEKSFLHFKATHPDWIPSDPASSIFLDKLVGLSVPQNHTLGNPVLVGGKGTNGMGGVNDRYGDTLGIVPRGMIGSVYGARGMTGSVYGARGMNSSVYGGRGLGVDSPWFDERTIGKSPELLRRNLEPMQEEEERKVSGGRIQDKQAGGVKGDGSEQDESHDLRDGGRKRGNELDDPETEELGWGEGLSRRDQEESEDEQEGFLRDAGMMGLLQQVLGR</sequence>
<evidence type="ECO:0000256" key="6">
    <source>
        <dbReference type="ARBA" id="ARBA00018074"/>
    </source>
</evidence>
<evidence type="ECO:0000256" key="14">
    <source>
        <dbReference type="ARBA" id="ARBA00023329"/>
    </source>
</evidence>
<name>A0A4Q1BQW0_TREME</name>
<feature type="region of interest" description="Disordered" evidence="19">
    <location>
        <begin position="894"/>
        <end position="961"/>
    </location>
</feature>
<accession>A0A4Q1BQW0</accession>
<comment type="catalytic activity">
    <reaction evidence="15">
        <text>a 1,2-diacyl-sn-glycero-3-phospho-L-serine(in) = a 1,2-diacyl-sn-glycero-3-phospho-L-serine(out)</text>
        <dbReference type="Rhea" id="RHEA:38663"/>
        <dbReference type="ChEBI" id="CHEBI:57262"/>
    </reaction>
</comment>
<evidence type="ECO:0000256" key="20">
    <source>
        <dbReference type="SAM" id="Phobius"/>
    </source>
</evidence>
<comment type="catalytic activity">
    <reaction evidence="16">
        <text>a 1,2-diacyl-sn-glycero-3-phosphoethanolamine(in) = a 1,2-diacyl-sn-glycero-3-phosphoethanolamine(out)</text>
        <dbReference type="Rhea" id="RHEA:38895"/>
        <dbReference type="ChEBI" id="CHEBI:64612"/>
    </reaction>
</comment>
<comment type="subcellular location">
    <subcellularLocation>
        <location evidence="1">Cytoplasmic vesicle membrane</location>
        <topology evidence="1">Multi-pass membrane protein</topology>
    </subcellularLocation>
    <subcellularLocation>
        <location evidence="2">Endoplasmic reticulum membrane</location>
        <topology evidence="2">Multi-pass membrane protein</topology>
    </subcellularLocation>
    <subcellularLocation>
        <location evidence="4">Golgi apparatus membrane</location>
        <topology evidence="4">Multi-pass membrane protein</topology>
    </subcellularLocation>
    <subcellularLocation>
        <location evidence="3">Preautophagosomal structure membrane</location>
        <topology evidence="3">Multi-pass membrane protein</topology>
    </subcellularLocation>
</comment>
<dbReference type="PANTHER" id="PTHR13038:SF10">
    <property type="entry name" value="AUTOPHAGY-RELATED PROTEIN 9"/>
    <property type="match status" value="1"/>
</dbReference>
<feature type="compositionally biased region" description="Polar residues" evidence="19">
    <location>
        <begin position="38"/>
        <end position="48"/>
    </location>
</feature>
<dbReference type="OrthoDB" id="2020634at2759"/>
<evidence type="ECO:0000313" key="22">
    <source>
        <dbReference type="Proteomes" id="UP000289152"/>
    </source>
</evidence>
<dbReference type="STRING" id="5217.A0A4Q1BQW0"/>
<evidence type="ECO:0000256" key="15">
    <source>
        <dbReference type="ARBA" id="ARBA00024479"/>
    </source>
</evidence>
<feature type="transmembrane region" description="Helical" evidence="20">
    <location>
        <begin position="626"/>
        <end position="650"/>
    </location>
</feature>
<feature type="compositionally biased region" description="Acidic residues" evidence="19">
    <location>
        <begin position="1136"/>
        <end position="1145"/>
    </location>
</feature>
<feature type="transmembrane region" description="Helical" evidence="20">
    <location>
        <begin position="419"/>
        <end position="440"/>
    </location>
</feature>
<feature type="region of interest" description="Disordered" evidence="19">
    <location>
        <begin position="1"/>
        <end position="164"/>
    </location>
</feature>
<dbReference type="PANTHER" id="PTHR13038">
    <property type="entry name" value="APG9 AUTOPHAGY 9"/>
    <property type="match status" value="1"/>
</dbReference>
<feature type="transmembrane region" description="Helical" evidence="20">
    <location>
        <begin position="360"/>
        <end position="381"/>
    </location>
</feature>
<dbReference type="GO" id="GO:0005776">
    <property type="term" value="C:autophagosome"/>
    <property type="evidence" value="ECO:0007669"/>
    <property type="project" value="TreeGrafter"/>
</dbReference>
<evidence type="ECO:0000256" key="2">
    <source>
        <dbReference type="ARBA" id="ARBA00004477"/>
    </source>
</evidence>
<proteinExistence type="inferred from homology"/>
<evidence type="ECO:0000256" key="19">
    <source>
        <dbReference type="SAM" id="MobiDB-lite"/>
    </source>
</evidence>
<feature type="compositionally biased region" description="Basic and acidic residues" evidence="19">
    <location>
        <begin position="1120"/>
        <end position="1135"/>
    </location>
</feature>
<feature type="compositionally biased region" description="Basic and acidic residues" evidence="19">
    <location>
        <begin position="924"/>
        <end position="961"/>
    </location>
</feature>
<dbReference type="GO" id="GO:0034045">
    <property type="term" value="C:phagophore assembly site membrane"/>
    <property type="evidence" value="ECO:0007669"/>
    <property type="project" value="UniProtKB-SubCell"/>
</dbReference>
<keyword evidence="11" id="KW-0333">Golgi apparatus</keyword>
<dbReference type="Proteomes" id="UP000289152">
    <property type="component" value="Unassembled WGS sequence"/>
</dbReference>
<dbReference type="EMBL" id="SDIL01000020">
    <property type="protein sequence ID" value="RXK40333.1"/>
    <property type="molecule type" value="Genomic_DNA"/>
</dbReference>
<comment type="caution">
    <text evidence="21">The sequence shown here is derived from an EMBL/GenBank/DDBJ whole genome shotgun (WGS) entry which is preliminary data.</text>
</comment>
<evidence type="ECO:0000256" key="7">
    <source>
        <dbReference type="ARBA" id="ARBA00022448"/>
    </source>
</evidence>
<organism evidence="21 22">
    <name type="scientific">Tremella mesenterica</name>
    <name type="common">Jelly fungus</name>
    <dbReference type="NCBI Taxonomy" id="5217"/>
    <lineage>
        <taxon>Eukaryota</taxon>
        <taxon>Fungi</taxon>
        <taxon>Dikarya</taxon>
        <taxon>Basidiomycota</taxon>
        <taxon>Agaricomycotina</taxon>
        <taxon>Tremellomycetes</taxon>
        <taxon>Tremellales</taxon>
        <taxon>Tremellaceae</taxon>
        <taxon>Tremella</taxon>
    </lineage>
</organism>
<evidence type="ECO:0000256" key="4">
    <source>
        <dbReference type="ARBA" id="ARBA00004653"/>
    </source>
</evidence>
<evidence type="ECO:0000256" key="10">
    <source>
        <dbReference type="ARBA" id="ARBA00023006"/>
    </source>
</evidence>
<keyword evidence="7" id="KW-0813">Transport</keyword>
<dbReference type="GO" id="GO:0034727">
    <property type="term" value="P:piecemeal microautophagy of the nucleus"/>
    <property type="evidence" value="ECO:0007669"/>
    <property type="project" value="TreeGrafter"/>
</dbReference>
<dbReference type="GO" id="GO:0006869">
    <property type="term" value="P:lipid transport"/>
    <property type="evidence" value="ECO:0007669"/>
    <property type="project" value="UniProtKB-KW"/>
</dbReference>
<evidence type="ECO:0000256" key="16">
    <source>
        <dbReference type="ARBA" id="ARBA00024615"/>
    </source>
</evidence>
<gene>
    <name evidence="21" type="ORF">M231_02447</name>
</gene>
<keyword evidence="9 20" id="KW-1133">Transmembrane helix</keyword>
<dbReference type="GO" id="GO:0061709">
    <property type="term" value="P:reticulophagy"/>
    <property type="evidence" value="ECO:0007669"/>
    <property type="project" value="TreeGrafter"/>
</dbReference>
<dbReference type="GO" id="GO:0030659">
    <property type="term" value="C:cytoplasmic vesicle membrane"/>
    <property type="evidence" value="ECO:0007669"/>
    <property type="project" value="UniProtKB-SubCell"/>
</dbReference>
<evidence type="ECO:0000256" key="13">
    <source>
        <dbReference type="ARBA" id="ARBA00023136"/>
    </source>
</evidence>
<dbReference type="VEuPathDB" id="FungiDB:TREMEDRAFT_45223"/>
<dbReference type="GO" id="GO:0000422">
    <property type="term" value="P:autophagy of mitochondrion"/>
    <property type="evidence" value="ECO:0007669"/>
    <property type="project" value="TreeGrafter"/>
</dbReference>
<feature type="transmembrane region" description="Helical" evidence="20">
    <location>
        <begin position="715"/>
        <end position="737"/>
    </location>
</feature>
<protein>
    <recommendedName>
        <fullName evidence="6">Autophagy-related protein 9</fullName>
    </recommendedName>
</protein>
<evidence type="ECO:0000313" key="21">
    <source>
        <dbReference type="EMBL" id="RXK40333.1"/>
    </source>
</evidence>
<evidence type="ECO:0000256" key="1">
    <source>
        <dbReference type="ARBA" id="ARBA00004439"/>
    </source>
</evidence>
<evidence type="ECO:0000256" key="12">
    <source>
        <dbReference type="ARBA" id="ARBA00023055"/>
    </source>
</evidence>
<dbReference type="InParanoid" id="A0A4Q1BQW0"/>
<comment type="catalytic activity">
    <reaction evidence="17">
        <text>a 1,2-diacyl-sn-glycero-3-phospho-(1D-myo-inositol-3-phosphate)(in) = a 1,2-diacyl-sn-glycero-3-phospho-(1D-myo-inositol-3-phosphate)(out)</text>
        <dbReference type="Rhea" id="RHEA:67920"/>
        <dbReference type="ChEBI" id="CHEBI:58088"/>
    </reaction>
</comment>
<keyword evidence="12" id="KW-0445">Lipid transport</keyword>
<comment type="similarity">
    <text evidence="5">Belongs to the ATG9 family.</text>
</comment>
<dbReference type="GO" id="GO:0034497">
    <property type="term" value="P:protein localization to phagophore assembly site"/>
    <property type="evidence" value="ECO:0007669"/>
    <property type="project" value="TreeGrafter"/>
</dbReference>
<feature type="transmembrane region" description="Helical" evidence="20">
    <location>
        <begin position="749"/>
        <end position="767"/>
    </location>
</feature>